<dbReference type="FunFam" id="3.40.525.10:FF:000011">
    <property type="entry name" value="SEC14 cytosolic factor"/>
    <property type="match status" value="1"/>
</dbReference>
<keyword evidence="3" id="KW-0653">Protein transport</keyword>
<dbReference type="SUPFAM" id="SSF52087">
    <property type="entry name" value="CRAL/TRIO domain"/>
    <property type="match status" value="1"/>
</dbReference>
<dbReference type="InterPro" id="IPR036865">
    <property type="entry name" value="CRAL-TRIO_dom_sf"/>
</dbReference>
<dbReference type="GO" id="GO:0000139">
    <property type="term" value="C:Golgi membrane"/>
    <property type="evidence" value="ECO:0007669"/>
    <property type="project" value="UniProtKB-SubCell"/>
</dbReference>
<name>A0AAV7GBX2_DENCH</name>
<reference evidence="8 9" key="1">
    <citation type="journal article" date="2021" name="Hortic Res">
        <title>Chromosome-scale assembly of the Dendrobium chrysotoxum genome enhances the understanding of orchid evolution.</title>
        <authorList>
            <person name="Zhang Y."/>
            <person name="Zhang G.Q."/>
            <person name="Zhang D."/>
            <person name="Liu X.D."/>
            <person name="Xu X.Y."/>
            <person name="Sun W.H."/>
            <person name="Yu X."/>
            <person name="Zhu X."/>
            <person name="Wang Z.W."/>
            <person name="Zhao X."/>
            <person name="Zhong W.Y."/>
            <person name="Chen H."/>
            <person name="Yin W.L."/>
            <person name="Huang T."/>
            <person name="Niu S.C."/>
            <person name="Liu Z.J."/>
        </authorList>
    </citation>
    <scope>NUCLEOTIDE SEQUENCE [LARGE SCALE GENOMIC DNA]</scope>
    <source>
        <strain evidence="8">Lindl</strain>
    </source>
</reference>
<keyword evidence="6" id="KW-1133">Transmembrane helix</keyword>
<dbReference type="PROSITE" id="PS50191">
    <property type="entry name" value="CRAL_TRIO"/>
    <property type="match status" value="1"/>
</dbReference>
<dbReference type="Gene3D" id="3.40.525.10">
    <property type="entry name" value="CRAL-TRIO lipid binding domain"/>
    <property type="match status" value="2"/>
</dbReference>
<dbReference type="Pfam" id="PF00650">
    <property type="entry name" value="CRAL_TRIO"/>
    <property type="match status" value="1"/>
</dbReference>
<feature type="transmembrane region" description="Helical" evidence="6">
    <location>
        <begin position="683"/>
        <end position="701"/>
    </location>
</feature>
<keyword evidence="6" id="KW-0472">Membrane</keyword>
<evidence type="ECO:0000313" key="8">
    <source>
        <dbReference type="EMBL" id="KAH0453244.1"/>
    </source>
</evidence>
<dbReference type="CDD" id="cd00170">
    <property type="entry name" value="SEC14"/>
    <property type="match status" value="1"/>
</dbReference>
<organism evidence="8 9">
    <name type="scientific">Dendrobium chrysotoxum</name>
    <name type="common">Orchid</name>
    <dbReference type="NCBI Taxonomy" id="161865"/>
    <lineage>
        <taxon>Eukaryota</taxon>
        <taxon>Viridiplantae</taxon>
        <taxon>Streptophyta</taxon>
        <taxon>Embryophyta</taxon>
        <taxon>Tracheophyta</taxon>
        <taxon>Spermatophyta</taxon>
        <taxon>Magnoliopsida</taxon>
        <taxon>Liliopsida</taxon>
        <taxon>Asparagales</taxon>
        <taxon>Orchidaceae</taxon>
        <taxon>Epidendroideae</taxon>
        <taxon>Malaxideae</taxon>
        <taxon>Dendrobiinae</taxon>
        <taxon>Dendrobium</taxon>
    </lineage>
</organism>
<dbReference type="InterPro" id="IPR001251">
    <property type="entry name" value="CRAL-TRIO_dom"/>
</dbReference>
<dbReference type="SMART" id="SM01100">
    <property type="entry name" value="CRAL_TRIO_N"/>
    <property type="match status" value="1"/>
</dbReference>
<evidence type="ECO:0000256" key="5">
    <source>
        <dbReference type="ARBA" id="ARBA00038020"/>
    </source>
</evidence>
<dbReference type="SUPFAM" id="SSF46938">
    <property type="entry name" value="CRAL/TRIO N-terminal domain"/>
    <property type="match status" value="1"/>
</dbReference>
<comment type="subcellular location">
    <subcellularLocation>
        <location evidence="1">Cell membrane</location>
        <topology evidence="1">Peripheral membrane protein</topology>
    </subcellularLocation>
    <subcellularLocation>
        <location evidence="2">Golgi apparatus membrane</location>
        <topology evidence="2">Peripheral membrane protein</topology>
    </subcellularLocation>
</comment>
<keyword evidence="9" id="KW-1185">Reference proteome</keyword>
<dbReference type="GO" id="GO:0015031">
    <property type="term" value="P:protein transport"/>
    <property type="evidence" value="ECO:0007669"/>
    <property type="project" value="UniProtKB-KW"/>
</dbReference>
<keyword evidence="4" id="KW-0333">Golgi apparatus</keyword>
<evidence type="ECO:0000313" key="9">
    <source>
        <dbReference type="Proteomes" id="UP000775213"/>
    </source>
</evidence>
<dbReference type="Proteomes" id="UP000775213">
    <property type="component" value="Unassembled WGS sequence"/>
</dbReference>
<evidence type="ECO:0000259" key="7">
    <source>
        <dbReference type="PROSITE" id="PS50191"/>
    </source>
</evidence>
<sequence>MARGAGRSAAWLQAADRVIGRLVTGSVGRLVGREVEQAVGSWLASGRTCVGWSRRQFVRERAGESRFDGFSSYDERRERKSDLDYSEDERKARRGSFRKRAIDASTIFKHSLKKKKNRRKSDNRVISLSIEDIRDIKELQAVDAFRQSLILDELLPAKHDDYHKMLRFLKARKFDIEKAKQMWAEMLQWRKEYGADTIIEILFVAIYYSVIHFDEMKKNLVDEFTYNTLDVFSECLFDHMTILIEFFDENLIDTVTTRPRSTIYMYQRYNHFHFPFPFPLPFPFFVHGYVAPQPVPYGGLAYFSVNFSRIPAYPPFGGNVGSWAFPPRYKSVYGRHLVVFLACMHHVPLNKAANDFQYEELPEVLKYYPHGYHGVDREGRPVYIEQLGKVEPNKLMHVTTIDRYVRYHVKEFERSFLIKFPACSVAAKRHIDSSTTILDVQGVSLKNFSKTARELIQRLQKIDNDNYPETLYRMYIINAGPSFRLLWNTVKSFLDPRTTSKISVIGTKYQSKLLEIIDTRELPEFFGGTCTCGDVGGCLKAEKGPWKDPIILKMVLSGEAQYARQIVTVSSGEGRLIAYAKPKYPIVKGSDNSTTESGSEIENIASLKLIEPSVSYNGLSPVRELPKMGKGTNPLRSSEPDEHSPIIDKAVDAGWTKEASKRSSVLKGLAETHKSTDGTPGQILAFIMSFAMALLTLLHTVTGFAKKKLQQGNCESHRRDAALVKKSAPKEFQPSSTHGFTEANLLSSVLKRLGELEKNFDILQSKPLEMPYEKEELLSASVRRVDALEAELIATKKALYESLIRQEELLAYIDRQEEAKFRKKKRCC</sequence>
<dbReference type="AlphaFoldDB" id="A0AAV7GBX2"/>
<dbReference type="InterPro" id="IPR051026">
    <property type="entry name" value="PI/PC_transfer"/>
</dbReference>
<evidence type="ECO:0000256" key="6">
    <source>
        <dbReference type="SAM" id="Phobius"/>
    </source>
</evidence>
<dbReference type="PANTHER" id="PTHR45657:SF5">
    <property type="entry name" value="PHOSPHATIDYLINOSITOL_PHOSPHATIDYLCHOLINE TRANSFER PROTEIN SFH6"/>
    <property type="match status" value="1"/>
</dbReference>
<dbReference type="GO" id="GO:0005886">
    <property type="term" value="C:plasma membrane"/>
    <property type="evidence" value="ECO:0007669"/>
    <property type="project" value="UniProtKB-SubCell"/>
</dbReference>
<protein>
    <recommendedName>
        <fullName evidence="7">CRAL-TRIO domain-containing protein</fullName>
    </recommendedName>
</protein>
<proteinExistence type="inferred from homology"/>
<gene>
    <name evidence="8" type="ORF">IEQ34_017568</name>
</gene>
<evidence type="ECO:0000256" key="2">
    <source>
        <dbReference type="ARBA" id="ARBA00004395"/>
    </source>
</evidence>
<dbReference type="SMART" id="SM00516">
    <property type="entry name" value="SEC14"/>
    <property type="match status" value="1"/>
</dbReference>
<evidence type="ECO:0000256" key="3">
    <source>
        <dbReference type="ARBA" id="ARBA00022927"/>
    </source>
</evidence>
<comment type="similarity">
    <text evidence="5">Belongs to the SFH family.</text>
</comment>
<keyword evidence="3" id="KW-0813">Transport</keyword>
<dbReference type="InterPro" id="IPR036273">
    <property type="entry name" value="CRAL/TRIO_N_dom_sf"/>
</dbReference>
<dbReference type="Pfam" id="PF03765">
    <property type="entry name" value="CRAL_TRIO_N"/>
    <property type="match status" value="1"/>
</dbReference>
<accession>A0AAV7GBX2</accession>
<feature type="domain" description="CRAL-TRIO" evidence="7">
    <location>
        <begin position="360"/>
        <end position="534"/>
    </location>
</feature>
<evidence type="ECO:0000256" key="4">
    <source>
        <dbReference type="ARBA" id="ARBA00023034"/>
    </source>
</evidence>
<dbReference type="InterPro" id="IPR011074">
    <property type="entry name" value="CRAL/TRIO_N_dom"/>
</dbReference>
<evidence type="ECO:0000256" key="1">
    <source>
        <dbReference type="ARBA" id="ARBA00004202"/>
    </source>
</evidence>
<dbReference type="EMBL" id="JAGFBR010000016">
    <property type="protein sequence ID" value="KAH0453244.1"/>
    <property type="molecule type" value="Genomic_DNA"/>
</dbReference>
<comment type="caution">
    <text evidence="8">The sequence shown here is derived from an EMBL/GenBank/DDBJ whole genome shotgun (WGS) entry which is preliminary data.</text>
</comment>
<keyword evidence="6" id="KW-0812">Transmembrane</keyword>
<dbReference type="PANTHER" id="PTHR45657">
    <property type="entry name" value="CRAL-TRIO DOMAIN-CONTAINING PROTEIN YKL091C-RELATED"/>
    <property type="match status" value="1"/>
</dbReference>